<dbReference type="PANTHER" id="PTHR45833">
    <property type="entry name" value="METHIONINE SYNTHASE"/>
    <property type="match status" value="1"/>
</dbReference>
<keyword evidence="2" id="KW-0170">Cobalt</keyword>
<accession>A0A0F9SM40</accession>
<dbReference type="GO" id="GO:0046653">
    <property type="term" value="P:tetrahydrofolate metabolic process"/>
    <property type="evidence" value="ECO:0007669"/>
    <property type="project" value="TreeGrafter"/>
</dbReference>
<proteinExistence type="predicted"/>
<dbReference type="InterPro" id="IPR050554">
    <property type="entry name" value="Met_Synthase/Corrinoid"/>
</dbReference>
<organism evidence="4">
    <name type="scientific">marine sediment metagenome</name>
    <dbReference type="NCBI Taxonomy" id="412755"/>
    <lineage>
        <taxon>unclassified sequences</taxon>
        <taxon>metagenomes</taxon>
        <taxon>ecological metagenomes</taxon>
    </lineage>
</organism>
<dbReference type="InterPro" id="IPR006158">
    <property type="entry name" value="Cobalamin-bd"/>
</dbReference>
<protein>
    <recommendedName>
        <fullName evidence="3">B12-binding domain-containing protein</fullName>
    </recommendedName>
</protein>
<dbReference type="PROSITE" id="PS51332">
    <property type="entry name" value="B12_BINDING"/>
    <property type="match status" value="1"/>
</dbReference>
<dbReference type="GO" id="GO:0046872">
    <property type="term" value="F:metal ion binding"/>
    <property type="evidence" value="ECO:0007669"/>
    <property type="project" value="UniProtKB-KW"/>
</dbReference>
<dbReference type="GO" id="GO:0050667">
    <property type="term" value="P:homocysteine metabolic process"/>
    <property type="evidence" value="ECO:0007669"/>
    <property type="project" value="TreeGrafter"/>
</dbReference>
<dbReference type="Gene3D" id="1.10.1240.10">
    <property type="entry name" value="Methionine synthase domain"/>
    <property type="match status" value="1"/>
</dbReference>
<dbReference type="GO" id="GO:0031419">
    <property type="term" value="F:cobalamin binding"/>
    <property type="evidence" value="ECO:0007669"/>
    <property type="project" value="InterPro"/>
</dbReference>
<dbReference type="InterPro" id="IPR003759">
    <property type="entry name" value="Cbl-bd_cap"/>
</dbReference>
<evidence type="ECO:0000259" key="3">
    <source>
        <dbReference type="PROSITE" id="PS51332"/>
    </source>
</evidence>
<keyword evidence="1" id="KW-0479">Metal-binding</keyword>
<reference evidence="4" key="1">
    <citation type="journal article" date="2015" name="Nature">
        <title>Complex archaea that bridge the gap between prokaryotes and eukaryotes.</title>
        <authorList>
            <person name="Spang A."/>
            <person name="Saw J.H."/>
            <person name="Jorgensen S.L."/>
            <person name="Zaremba-Niedzwiedzka K."/>
            <person name="Martijn J."/>
            <person name="Lind A.E."/>
            <person name="van Eijk R."/>
            <person name="Schleper C."/>
            <person name="Guy L."/>
            <person name="Ettema T.J."/>
        </authorList>
    </citation>
    <scope>NUCLEOTIDE SEQUENCE</scope>
</reference>
<evidence type="ECO:0000256" key="1">
    <source>
        <dbReference type="ARBA" id="ARBA00022723"/>
    </source>
</evidence>
<dbReference type="Pfam" id="PF02310">
    <property type="entry name" value="B12-binding"/>
    <property type="match status" value="1"/>
</dbReference>
<dbReference type="GO" id="GO:0008705">
    <property type="term" value="F:methionine synthase activity"/>
    <property type="evidence" value="ECO:0007669"/>
    <property type="project" value="TreeGrafter"/>
</dbReference>
<dbReference type="InterPro" id="IPR036724">
    <property type="entry name" value="Cobalamin-bd_sf"/>
</dbReference>
<feature type="domain" description="B12-binding" evidence="3">
    <location>
        <begin position="83"/>
        <end position="207"/>
    </location>
</feature>
<dbReference type="AlphaFoldDB" id="A0A0F9SM40"/>
<dbReference type="GO" id="GO:0005829">
    <property type="term" value="C:cytosol"/>
    <property type="evidence" value="ECO:0007669"/>
    <property type="project" value="TreeGrafter"/>
</dbReference>
<dbReference type="SUPFAM" id="SSF52242">
    <property type="entry name" value="Cobalamin (vitamin B12)-binding domain"/>
    <property type="match status" value="1"/>
</dbReference>
<dbReference type="Pfam" id="PF02607">
    <property type="entry name" value="B12-binding_2"/>
    <property type="match status" value="1"/>
</dbReference>
<comment type="caution">
    <text evidence="4">The sequence shown here is derived from an EMBL/GenBank/DDBJ whole genome shotgun (WGS) entry which is preliminary data.</text>
</comment>
<evidence type="ECO:0000256" key="2">
    <source>
        <dbReference type="ARBA" id="ARBA00023285"/>
    </source>
</evidence>
<evidence type="ECO:0000313" key="4">
    <source>
        <dbReference type="EMBL" id="KKN63402.1"/>
    </source>
</evidence>
<dbReference type="PANTHER" id="PTHR45833:SF1">
    <property type="entry name" value="METHIONINE SYNTHASE"/>
    <property type="match status" value="1"/>
</dbReference>
<dbReference type="EMBL" id="LAZR01000591">
    <property type="protein sequence ID" value="KKN63402.1"/>
    <property type="molecule type" value="Genomic_DNA"/>
</dbReference>
<dbReference type="Gene3D" id="3.40.50.280">
    <property type="entry name" value="Cobalamin-binding domain"/>
    <property type="match status" value="1"/>
</dbReference>
<gene>
    <name evidence="4" type="ORF">LCGC14_0502320</name>
</gene>
<dbReference type="SUPFAM" id="SSF47644">
    <property type="entry name" value="Methionine synthase domain"/>
    <property type="match status" value="1"/>
</dbReference>
<dbReference type="SMART" id="SM01018">
    <property type="entry name" value="B12-binding_2"/>
    <property type="match status" value="1"/>
</dbReference>
<sequence>MSEISEAIKELEEKKVLQLVKEKIDAGEDPIKILEACRVGMTEIGKGSGDTVFLTDLIMAGEIFNEAMEIIMPKLAGSSTKSLGKIVIGTVEGDIHNIGKDIAINFLKAEGFNVIDLGVDVPAQKFIDAIKEHNPPVVGMSGLLTLSIEPMKKSIEAIVTANLREGLKVIVGGERTDEEVCKYVGADAWVNDVIEGVKIIKNWVGGA</sequence>
<dbReference type="InterPro" id="IPR036594">
    <property type="entry name" value="Meth_synthase_dom"/>
</dbReference>
<name>A0A0F9SM40_9ZZZZ</name>